<dbReference type="Proteomes" id="UP000644010">
    <property type="component" value="Unassembled WGS sequence"/>
</dbReference>
<comment type="caution">
    <text evidence="1">The sequence shown here is derived from an EMBL/GenBank/DDBJ whole genome shotgun (WGS) entry which is preliminary data.</text>
</comment>
<name>A0ABR7DVU9_9BACT</name>
<evidence type="ECO:0008006" key="3">
    <source>
        <dbReference type="Google" id="ProtNLM"/>
    </source>
</evidence>
<gene>
    <name evidence="1" type="ORF">H8S77_01790</name>
</gene>
<reference evidence="1 2" key="1">
    <citation type="submission" date="2020-08" db="EMBL/GenBank/DDBJ databases">
        <title>Genome public.</title>
        <authorList>
            <person name="Liu C."/>
            <person name="Sun Q."/>
        </authorList>
    </citation>
    <scope>NUCLEOTIDE SEQUENCE [LARGE SCALE GENOMIC DNA]</scope>
    <source>
        <strain evidence="1 2">BX2</strain>
    </source>
</reference>
<organism evidence="1 2">
    <name type="scientific">Parabacteroides segnis</name>
    <dbReference type="NCBI Taxonomy" id="2763058"/>
    <lineage>
        <taxon>Bacteria</taxon>
        <taxon>Pseudomonadati</taxon>
        <taxon>Bacteroidota</taxon>
        <taxon>Bacteroidia</taxon>
        <taxon>Bacteroidales</taxon>
        <taxon>Tannerellaceae</taxon>
        <taxon>Parabacteroides</taxon>
    </lineage>
</organism>
<evidence type="ECO:0000313" key="1">
    <source>
        <dbReference type="EMBL" id="MBC5641622.1"/>
    </source>
</evidence>
<proteinExistence type="predicted"/>
<sequence>MNMTHLELQARKLNLIQDIINTIDNEELMSRLEAAYKKVKKLASTEDQRPCAYTLEEVNKRLDQAEKAVREGRVFTTEQVRERLKLWQQK</sequence>
<dbReference type="RefSeq" id="WP_147349089.1">
    <property type="nucleotide sequence ID" value="NZ_JACOOI010000001.1"/>
</dbReference>
<protein>
    <recommendedName>
        <fullName evidence="3">Prevent-host-death protein</fullName>
    </recommendedName>
</protein>
<evidence type="ECO:0000313" key="2">
    <source>
        <dbReference type="Proteomes" id="UP000644010"/>
    </source>
</evidence>
<accession>A0ABR7DVU9</accession>
<dbReference type="EMBL" id="JACOOI010000001">
    <property type="protein sequence ID" value="MBC5641622.1"/>
    <property type="molecule type" value="Genomic_DNA"/>
</dbReference>
<keyword evidence="2" id="KW-1185">Reference proteome</keyword>